<dbReference type="AlphaFoldDB" id="A0A6P8B415"/>
<gene>
    <name evidence="3" type="ORF">PgNI_06425</name>
</gene>
<feature type="domain" description="BTB" evidence="1">
    <location>
        <begin position="19"/>
        <end position="88"/>
    </location>
</feature>
<proteinExistence type="predicted"/>
<evidence type="ECO:0000313" key="3">
    <source>
        <dbReference type="RefSeq" id="XP_030981966.1"/>
    </source>
</evidence>
<dbReference type="PANTHER" id="PTHR47843:SF2">
    <property type="entry name" value="BTB DOMAIN-CONTAINING PROTEIN"/>
    <property type="match status" value="1"/>
</dbReference>
<dbReference type="InterPro" id="IPR000210">
    <property type="entry name" value="BTB/POZ_dom"/>
</dbReference>
<reference evidence="2 3" key="1">
    <citation type="journal article" date="2019" name="Mol. Biol. Evol.">
        <title>Blast fungal genomes show frequent chromosomal changes, gene gains and losses, and effector gene turnover.</title>
        <authorList>
            <person name="Gomez Luciano L.B."/>
            <person name="Jason Tsai I."/>
            <person name="Chuma I."/>
            <person name="Tosa Y."/>
            <person name="Chen Y.H."/>
            <person name="Li J.Y."/>
            <person name="Li M.Y."/>
            <person name="Jade Lu M.Y."/>
            <person name="Nakayashiki H."/>
            <person name="Li W.H."/>
        </authorList>
    </citation>
    <scope>NUCLEOTIDE SEQUENCE [LARGE SCALE GENOMIC DNA]</scope>
    <source>
        <strain evidence="2 3">NI907</strain>
    </source>
</reference>
<accession>A0A6P8B415</accession>
<dbReference type="PROSITE" id="PS50097">
    <property type="entry name" value="BTB"/>
    <property type="match status" value="1"/>
</dbReference>
<reference evidence="3" key="3">
    <citation type="submission" date="2025-08" db="UniProtKB">
        <authorList>
            <consortium name="RefSeq"/>
        </authorList>
    </citation>
    <scope>IDENTIFICATION</scope>
    <source>
        <strain evidence="3">NI907</strain>
    </source>
</reference>
<dbReference type="GeneID" id="41961358"/>
<dbReference type="Gene3D" id="3.30.710.10">
    <property type="entry name" value="Potassium Channel Kv1.1, Chain A"/>
    <property type="match status" value="1"/>
</dbReference>
<dbReference type="RefSeq" id="XP_030981966.1">
    <property type="nucleotide sequence ID" value="XM_031126449.1"/>
</dbReference>
<dbReference type="InterPro" id="IPR011333">
    <property type="entry name" value="SKP1/BTB/POZ_sf"/>
</dbReference>
<dbReference type="Pfam" id="PF00651">
    <property type="entry name" value="BTB"/>
    <property type="match status" value="1"/>
</dbReference>
<dbReference type="PANTHER" id="PTHR47843">
    <property type="entry name" value="BTB DOMAIN-CONTAINING PROTEIN-RELATED"/>
    <property type="match status" value="1"/>
</dbReference>
<evidence type="ECO:0000313" key="2">
    <source>
        <dbReference type="Proteomes" id="UP000515153"/>
    </source>
</evidence>
<name>A0A6P8B415_PYRGI</name>
<dbReference type="Proteomes" id="UP000515153">
    <property type="component" value="Chromosome I"/>
</dbReference>
<sequence>MAGQFFQSTRCMLASGKHADIQVKVGPRKNHVVFYLHKTLIVAQSEFFEACLKSEAFEEARTGVVHLPEEEIETFQRFIAVVYTDNYNDGLVYKEESDIDMIMMQATKVPPPPESELADRCKDGKDEPELFSVILESAKLYCMAEKLLAEDVKKAAIKRLRHVIHWFGTKIDLDRDHSKMPETLEALEKIVMMIYSKTAQDDVDFKERLCWLVSRQVTDQHFWVSLLPIFRRCWDFHMGVMAYIRKPAVVCVKCEKSSTTRVVLTAAQYVIYACFRCHKTRRITKRFLRWGSEKFGPDEWIAQERERIETEGDDDDE</sequence>
<dbReference type="SUPFAM" id="SSF54695">
    <property type="entry name" value="POZ domain"/>
    <property type="match status" value="1"/>
</dbReference>
<dbReference type="CDD" id="cd18186">
    <property type="entry name" value="BTB_POZ_ZBTB_KLHL-like"/>
    <property type="match status" value="1"/>
</dbReference>
<reference evidence="3" key="2">
    <citation type="submission" date="2019-10" db="EMBL/GenBank/DDBJ databases">
        <authorList>
            <consortium name="NCBI Genome Project"/>
        </authorList>
    </citation>
    <scope>NUCLEOTIDE SEQUENCE</scope>
    <source>
        <strain evidence="3">NI907</strain>
    </source>
</reference>
<dbReference type="KEGG" id="pgri:PgNI_06425"/>
<protein>
    <recommendedName>
        <fullName evidence="1">BTB domain-containing protein</fullName>
    </recommendedName>
</protein>
<keyword evidence="2" id="KW-1185">Reference proteome</keyword>
<evidence type="ECO:0000259" key="1">
    <source>
        <dbReference type="PROSITE" id="PS50097"/>
    </source>
</evidence>
<organism evidence="2 3">
    <name type="scientific">Pyricularia grisea</name>
    <name type="common">Crabgrass-specific blast fungus</name>
    <name type="synonym">Magnaporthe grisea</name>
    <dbReference type="NCBI Taxonomy" id="148305"/>
    <lineage>
        <taxon>Eukaryota</taxon>
        <taxon>Fungi</taxon>
        <taxon>Dikarya</taxon>
        <taxon>Ascomycota</taxon>
        <taxon>Pezizomycotina</taxon>
        <taxon>Sordariomycetes</taxon>
        <taxon>Sordariomycetidae</taxon>
        <taxon>Magnaporthales</taxon>
        <taxon>Pyriculariaceae</taxon>
        <taxon>Pyricularia</taxon>
    </lineage>
</organism>